<evidence type="ECO:0000313" key="2">
    <source>
        <dbReference type="EMBL" id="EQD39337.1"/>
    </source>
</evidence>
<dbReference type="GO" id="GO:0004462">
    <property type="term" value="F:lactoylglutathione lyase activity"/>
    <property type="evidence" value="ECO:0007669"/>
    <property type="project" value="UniProtKB-EC"/>
</dbReference>
<accession>T0Z592</accession>
<dbReference type="Pfam" id="PF00903">
    <property type="entry name" value="Glyoxalase"/>
    <property type="match status" value="1"/>
</dbReference>
<dbReference type="SUPFAM" id="SSF54593">
    <property type="entry name" value="Glyoxalase/Bleomycin resistance protein/Dihydroxybiphenyl dioxygenase"/>
    <property type="match status" value="1"/>
</dbReference>
<reference evidence="2" key="2">
    <citation type="journal article" date="2014" name="ISME J.">
        <title>Microbial stratification in low pH oxic and suboxic macroscopic growths along an acid mine drainage.</title>
        <authorList>
            <person name="Mendez-Garcia C."/>
            <person name="Mesa V."/>
            <person name="Sprenger R.R."/>
            <person name="Richter M."/>
            <person name="Diez M.S."/>
            <person name="Solano J."/>
            <person name="Bargiela R."/>
            <person name="Golyshina O.V."/>
            <person name="Manteca A."/>
            <person name="Ramos J.L."/>
            <person name="Gallego J.R."/>
            <person name="Llorente I."/>
            <person name="Martins Dos Santos V.A."/>
            <person name="Jensen O.N."/>
            <person name="Pelaez A.I."/>
            <person name="Sanchez J."/>
            <person name="Ferrer M."/>
        </authorList>
    </citation>
    <scope>NUCLEOTIDE SEQUENCE</scope>
</reference>
<dbReference type="GO" id="GO:0051213">
    <property type="term" value="F:dioxygenase activity"/>
    <property type="evidence" value="ECO:0007669"/>
    <property type="project" value="UniProtKB-KW"/>
</dbReference>
<gene>
    <name evidence="2" type="ORF">B1B_15407</name>
</gene>
<dbReference type="AlphaFoldDB" id="T0Z592"/>
<keyword evidence="2" id="KW-0223">Dioxygenase</keyword>
<organism evidence="2">
    <name type="scientific">mine drainage metagenome</name>
    <dbReference type="NCBI Taxonomy" id="410659"/>
    <lineage>
        <taxon>unclassified sequences</taxon>
        <taxon>metagenomes</taxon>
        <taxon>ecological metagenomes</taxon>
    </lineage>
</organism>
<proteinExistence type="predicted"/>
<feature type="domain" description="VOC" evidence="1">
    <location>
        <begin position="15"/>
        <end position="129"/>
    </location>
</feature>
<protein>
    <submittedName>
        <fullName evidence="2">Glyoxalase/bleomycin resistance protein/dioxygenase</fullName>
        <ecNumber evidence="2">4.4.1.5</ecNumber>
    </submittedName>
</protein>
<sequence length="132" mass="14296">MPADRGPPREAPGFRLHHVQLAIPPGGEAAASAFYEGLLGLAPLPKPAHLATRGGLWYSLGPNELHLGVEVGFRPATKAHPAFLVGDLEGLRRRLDEAGSRTYEDAPLPGYRRFYALDPFGNRLEFLTADSV</sequence>
<dbReference type="PANTHER" id="PTHR39175:SF1">
    <property type="entry name" value="FAMILY PROTEIN, PUTATIVE (AFU_ORTHOLOGUE AFUA_3G15060)-RELATED"/>
    <property type="match status" value="1"/>
</dbReference>
<dbReference type="Gene3D" id="3.10.180.10">
    <property type="entry name" value="2,3-Dihydroxybiphenyl 1,2-Dioxygenase, domain 1"/>
    <property type="match status" value="1"/>
</dbReference>
<dbReference type="InterPro" id="IPR004360">
    <property type="entry name" value="Glyas_Fos-R_dOase_dom"/>
</dbReference>
<evidence type="ECO:0000259" key="1">
    <source>
        <dbReference type="PROSITE" id="PS51819"/>
    </source>
</evidence>
<name>T0Z592_9ZZZZ</name>
<reference evidence="2" key="1">
    <citation type="submission" date="2013-08" db="EMBL/GenBank/DDBJ databases">
        <authorList>
            <person name="Mendez C."/>
            <person name="Richter M."/>
            <person name="Ferrer M."/>
            <person name="Sanchez J."/>
        </authorList>
    </citation>
    <scope>NUCLEOTIDE SEQUENCE</scope>
</reference>
<comment type="caution">
    <text evidence="2">The sequence shown here is derived from an EMBL/GenBank/DDBJ whole genome shotgun (WGS) entry which is preliminary data.</text>
</comment>
<keyword evidence="2" id="KW-0456">Lyase</keyword>
<dbReference type="InterPro" id="IPR029068">
    <property type="entry name" value="Glyas_Bleomycin-R_OHBP_Dase"/>
</dbReference>
<dbReference type="InterPro" id="IPR037523">
    <property type="entry name" value="VOC_core"/>
</dbReference>
<dbReference type="EC" id="4.4.1.5" evidence="2"/>
<dbReference type="PANTHER" id="PTHR39175">
    <property type="entry name" value="FAMILY PROTEIN, PUTATIVE (AFU_ORTHOLOGUE AFUA_3G15060)-RELATED"/>
    <property type="match status" value="1"/>
</dbReference>
<dbReference type="PROSITE" id="PS51819">
    <property type="entry name" value="VOC"/>
    <property type="match status" value="1"/>
</dbReference>
<keyword evidence="2" id="KW-0560">Oxidoreductase</keyword>
<dbReference type="EMBL" id="AUZY01010253">
    <property type="protein sequence ID" value="EQD39337.1"/>
    <property type="molecule type" value="Genomic_DNA"/>
</dbReference>